<evidence type="ECO:0000313" key="1">
    <source>
        <dbReference type="EMBL" id="CAP59781.1"/>
    </source>
</evidence>
<protein>
    <submittedName>
        <fullName evidence="1">Podospora anserina S mat+ genomic DNA chromosome 1, supercontig 1</fullName>
    </submittedName>
</protein>
<reference evidence="1" key="2">
    <citation type="submission" date="2008-07" db="EMBL/GenBank/DDBJ databases">
        <authorList>
            <person name="Genoscope - CEA"/>
        </authorList>
    </citation>
    <scope>NUCLEOTIDE SEQUENCE</scope>
    <source>
        <strain evidence="1">S mat+</strain>
    </source>
</reference>
<dbReference type="EMBL" id="CU633438">
    <property type="protein sequence ID" value="CAP59781.1"/>
    <property type="molecule type" value="Genomic_DNA"/>
</dbReference>
<sequence>MPLLLLARPRLLGIPAARTRHQHRREMLLRTHQHLHLLLGLGREWRLLVRWWPLPVSSPRSLDSETSSGHLFATCYFGQHTMIVCLAIYGIHSIIRSHVGIPFLHLISTTT</sequence>
<dbReference type="RefSeq" id="XP_001912301.1">
    <property type="nucleotide sequence ID" value="XM_001912266.1"/>
</dbReference>
<dbReference type="HOGENOM" id="CLU_2159495_0_0_1"/>
<organism evidence="1">
    <name type="scientific">Podospora anserina (strain S / ATCC MYA-4624 / DSM 980 / FGSC 10383)</name>
    <name type="common">Pleurage anserina</name>
    <dbReference type="NCBI Taxonomy" id="515849"/>
    <lineage>
        <taxon>Eukaryota</taxon>
        <taxon>Fungi</taxon>
        <taxon>Dikarya</taxon>
        <taxon>Ascomycota</taxon>
        <taxon>Pezizomycotina</taxon>
        <taxon>Sordariomycetes</taxon>
        <taxon>Sordariomycetidae</taxon>
        <taxon>Sordariales</taxon>
        <taxon>Podosporaceae</taxon>
        <taxon>Podospora</taxon>
        <taxon>Podospora anserina</taxon>
    </lineage>
</organism>
<gene>
    <name evidence="1" type="ORF">PODANS_1_1170</name>
</gene>
<dbReference type="AlphaFoldDB" id="B2A9N3"/>
<accession>B2A9N3</accession>
<reference evidence="1" key="1">
    <citation type="journal article" date="2008" name="Genome Biol.">
        <title>The genome sequence of the model ascomycete fungus Podospora anserina.</title>
        <authorList>
            <person name="Espagne E."/>
            <person name="Lespinet O."/>
            <person name="Malagnac F."/>
            <person name="Da Silva C."/>
            <person name="Jaillon O."/>
            <person name="Porcel B.M."/>
            <person name="Couloux A."/>
            <person name="Aury J.-M."/>
            <person name="Segurens B."/>
            <person name="Poulain J."/>
            <person name="Anthouard V."/>
            <person name="Grossetete S."/>
            <person name="Khalili H."/>
            <person name="Coppin E."/>
            <person name="Dequard-Chablat M."/>
            <person name="Picard M."/>
            <person name="Contamine V."/>
            <person name="Arnaise S."/>
            <person name="Bourdais A."/>
            <person name="Berteaux-Lecellier V."/>
            <person name="Gautheret D."/>
            <person name="de Vries R.P."/>
            <person name="Battaglia E."/>
            <person name="Coutinho P.M."/>
            <person name="Danchin E.G.J."/>
            <person name="Henrissat B."/>
            <person name="El Khoury R."/>
            <person name="Sainsard-Chanet A."/>
            <person name="Boivin A."/>
            <person name="Pinan-Lucarre B."/>
            <person name="Sellem C.H."/>
            <person name="Debuchy R."/>
            <person name="Wincker P."/>
            <person name="Weissenbach J."/>
            <person name="Silar P."/>
        </authorList>
    </citation>
    <scope>NUCLEOTIDE SEQUENCE [LARGE SCALE GENOMIC DNA]</scope>
    <source>
        <strain evidence="1">S mat+</strain>
    </source>
</reference>
<dbReference type="GeneID" id="6197187"/>
<name>B2A9N3_PODAN</name>
<dbReference type="VEuPathDB" id="FungiDB:PODANS_1_1170"/>
<dbReference type="KEGG" id="pan:PODANSg09348"/>
<proteinExistence type="predicted"/>